<dbReference type="InterPro" id="IPR050698">
    <property type="entry name" value="MBL"/>
</dbReference>
<feature type="domain" description="Metallo-beta-lactamase" evidence="1">
    <location>
        <begin position="14"/>
        <end position="199"/>
    </location>
</feature>
<dbReference type="SUPFAM" id="SSF56281">
    <property type="entry name" value="Metallo-hydrolase/oxidoreductase"/>
    <property type="match status" value="1"/>
</dbReference>
<sequence length="386" mass="41489">MIRVGLHGGFGEKGRTSVGIETGDRRVLLDVGIKVGATGRDYYPLIDDEAIRALDALFISHAHEDHVGGLSWLLSRGFKGRIFMTAETLAESPETLAHYGERAHLEAFPLVAEAVELFRPGDAIDLGGLTIATGRSGHVAGGVWFAAKTNSRRIVYSADVVPDSNVFIMDPLPQCDLLILDASYGADPVSGSARASAIRQWIEEHAGGCLLPTPLSGRSLELMAILPDRFAVHARMRAALEAQLAADMLFPDAIKLLRWRLAQAEDWREGQPLPSCPLITDDGMGRAGPSATAIPLADAKGCPILLTGHLPEGTPAHRLYEQGRADWIRLPTHPTLSGLIGIWEQAGKPSVLGHSCTPGGLEELRPHLAGLRGDRVTGDFIDLKEK</sequence>
<dbReference type="Pfam" id="PF12706">
    <property type="entry name" value="Lactamase_B_2"/>
    <property type="match status" value="1"/>
</dbReference>
<protein>
    <submittedName>
        <fullName evidence="2">MBL fold metallo-hydrolase</fullName>
    </submittedName>
</protein>
<dbReference type="Gene3D" id="3.60.15.10">
    <property type="entry name" value="Ribonuclease Z/Hydroxyacylglutathione hydrolase-like"/>
    <property type="match status" value="1"/>
</dbReference>
<evidence type="ECO:0000259" key="1">
    <source>
        <dbReference type="SMART" id="SM00849"/>
    </source>
</evidence>
<proteinExistence type="predicted"/>
<dbReference type="SMART" id="SM00849">
    <property type="entry name" value="Lactamase_B"/>
    <property type="match status" value="1"/>
</dbReference>
<keyword evidence="2" id="KW-0378">Hydrolase</keyword>
<name>A0A135HSI2_9HYPH</name>
<dbReference type="PANTHER" id="PTHR11203:SF37">
    <property type="entry name" value="INTEGRATOR COMPLEX SUBUNIT 11"/>
    <property type="match status" value="1"/>
</dbReference>
<dbReference type="InterPro" id="IPR001279">
    <property type="entry name" value="Metallo-B-lactamas"/>
</dbReference>
<organism evidence="2 3">
    <name type="scientific">Paramesorhizobium deserti</name>
    <dbReference type="NCBI Taxonomy" id="1494590"/>
    <lineage>
        <taxon>Bacteria</taxon>
        <taxon>Pseudomonadati</taxon>
        <taxon>Pseudomonadota</taxon>
        <taxon>Alphaproteobacteria</taxon>
        <taxon>Hyphomicrobiales</taxon>
        <taxon>Phyllobacteriaceae</taxon>
        <taxon>Paramesorhizobium</taxon>
    </lineage>
</organism>
<dbReference type="PANTHER" id="PTHR11203">
    <property type="entry name" value="CLEAVAGE AND POLYADENYLATION SPECIFICITY FACTOR FAMILY MEMBER"/>
    <property type="match status" value="1"/>
</dbReference>
<gene>
    <name evidence="2" type="ORF">ATN84_14715</name>
</gene>
<dbReference type="GO" id="GO:0016787">
    <property type="term" value="F:hydrolase activity"/>
    <property type="evidence" value="ECO:0007669"/>
    <property type="project" value="UniProtKB-KW"/>
</dbReference>
<dbReference type="STRING" id="1494590.ATN84_14715"/>
<dbReference type="AlphaFoldDB" id="A0A135HSI2"/>
<evidence type="ECO:0000313" key="2">
    <source>
        <dbReference type="EMBL" id="KXF76152.1"/>
    </source>
</evidence>
<dbReference type="RefSeq" id="WP_068882910.1">
    <property type="nucleotide sequence ID" value="NZ_LNTU01000034.1"/>
</dbReference>
<keyword evidence="3" id="KW-1185">Reference proteome</keyword>
<dbReference type="EMBL" id="LNTU01000034">
    <property type="protein sequence ID" value="KXF76152.1"/>
    <property type="molecule type" value="Genomic_DNA"/>
</dbReference>
<dbReference type="GO" id="GO:0004521">
    <property type="term" value="F:RNA endonuclease activity"/>
    <property type="evidence" value="ECO:0007669"/>
    <property type="project" value="TreeGrafter"/>
</dbReference>
<comment type="caution">
    <text evidence="2">The sequence shown here is derived from an EMBL/GenBank/DDBJ whole genome shotgun (WGS) entry which is preliminary data.</text>
</comment>
<dbReference type="Proteomes" id="UP000070107">
    <property type="component" value="Unassembled WGS sequence"/>
</dbReference>
<evidence type="ECO:0000313" key="3">
    <source>
        <dbReference type="Proteomes" id="UP000070107"/>
    </source>
</evidence>
<dbReference type="InterPro" id="IPR036866">
    <property type="entry name" value="RibonucZ/Hydroxyglut_hydro"/>
</dbReference>
<accession>A0A135HSI2</accession>
<reference evidence="2 3" key="1">
    <citation type="submission" date="2015-11" db="EMBL/GenBank/DDBJ databases">
        <title>Draft genome sequence of Paramesorhizobium deserti A-3-E, a strain highly resistant to diverse beta-lactam antibiotics.</title>
        <authorList>
            <person name="Lv R."/>
            <person name="Yang X."/>
            <person name="Fang N."/>
            <person name="Guo J."/>
            <person name="Luo X."/>
            <person name="Peng F."/>
            <person name="Yang R."/>
            <person name="Cui Y."/>
            <person name="Fang C."/>
            <person name="Song Y."/>
        </authorList>
    </citation>
    <scope>NUCLEOTIDE SEQUENCE [LARGE SCALE GENOMIC DNA]</scope>
    <source>
        <strain evidence="2 3">A-3-E</strain>
    </source>
</reference>